<gene>
    <name evidence="2" type="ORF">BDU57DRAFT_508728</name>
</gene>
<evidence type="ECO:0000313" key="3">
    <source>
        <dbReference type="Proteomes" id="UP000800096"/>
    </source>
</evidence>
<dbReference type="EMBL" id="ML979132">
    <property type="protein sequence ID" value="KAF1920414.1"/>
    <property type="molecule type" value="Genomic_DNA"/>
</dbReference>
<sequence>MKNKAPAMPKQQAANDQTPTKRSTRGIAQKVPKAKKKSGPRAREAQIPPERVSSRRRAVR</sequence>
<dbReference type="AlphaFoldDB" id="A0A6A5R0F0"/>
<feature type="region of interest" description="Disordered" evidence="1">
    <location>
        <begin position="1"/>
        <end position="60"/>
    </location>
</feature>
<accession>A0A6A5R0F0</accession>
<evidence type="ECO:0000256" key="1">
    <source>
        <dbReference type="SAM" id="MobiDB-lite"/>
    </source>
</evidence>
<name>A0A6A5R0F0_AMPQU</name>
<protein>
    <submittedName>
        <fullName evidence="2">Uncharacterized protein</fullName>
    </submittedName>
</protein>
<evidence type="ECO:0000313" key="2">
    <source>
        <dbReference type="EMBL" id="KAF1920414.1"/>
    </source>
</evidence>
<keyword evidence="3" id="KW-1185">Reference proteome</keyword>
<proteinExistence type="predicted"/>
<feature type="compositionally biased region" description="Polar residues" evidence="1">
    <location>
        <begin position="12"/>
        <end position="21"/>
    </location>
</feature>
<reference evidence="2" key="1">
    <citation type="journal article" date="2020" name="Stud. Mycol.">
        <title>101 Dothideomycetes genomes: a test case for predicting lifestyles and emergence of pathogens.</title>
        <authorList>
            <person name="Haridas S."/>
            <person name="Albert R."/>
            <person name="Binder M."/>
            <person name="Bloem J."/>
            <person name="Labutti K."/>
            <person name="Salamov A."/>
            <person name="Andreopoulos B."/>
            <person name="Baker S."/>
            <person name="Barry K."/>
            <person name="Bills G."/>
            <person name="Bluhm B."/>
            <person name="Cannon C."/>
            <person name="Castanera R."/>
            <person name="Culley D."/>
            <person name="Daum C."/>
            <person name="Ezra D."/>
            <person name="Gonzalez J."/>
            <person name="Henrissat B."/>
            <person name="Kuo A."/>
            <person name="Liang C."/>
            <person name="Lipzen A."/>
            <person name="Lutzoni F."/>
            <person name="Magnuson J."/>
            <person name="Mondo S."/>
            <person name="Nolan M."/>
            <person name="Ohm R."/>
            <person name="Pangilinan J."/>
            <person name="Park H.-J."/>
            <person name="Ramirez L."/>
            <person name="Alfaro M."/>
            <person name="Sun H."/>
            <person name="Tritt A."/>
            <person name="Yoshinaga Y."/>
            <person name="Zwiers L.-H."/>
            <person name="Turgeon B."/>
            <person name="Goodwin S."/>
            <person name="Spatafora J."/>
            <person name="Crous P."/>
            <person name="Grigoriev I."/>
        </authorList>
    </citation>
    <scope>NUCLEOTIDE SEQUENCE</scope>
    <source>
        <strain evidence="2">HMLAC05119</strain>
    </source>
</reference>
<organism evidence="2 3">
    <name type="scientific">Ampelomyces quisqualis</name>
    <name type="common">Powdery mildew agent</name>
    <dbReference type="NCBI Taxonomy" id="50730"/>
    <lineage>
        <taxon>Eukaryota</taxon>
        <taxon>Fungi</taxon>
        <taxon>Dikarya</taxon>
        <taxon>Ascomycota</taxon>
        <taxon>Pezizomycotina</taxon>
        <taxon>Dothideomycetes</taxon>
        <taxon>Pleosporomycetidae</taxon>
        <taxon>Pleosporales</taxon>
        <taxon>Pleosporineae</taxon>
        <taxon>Phaeosphaeriaceae</taxon>
        <taxon>Ampelomyces</taxon>
    </lineage>
</organism>
<dbReference type="Proteomes" id="UP000800096">
    <property type="component" value="Unassembled WGS sequence"/>
</dbReference>